<protein>
    <recommendedName>
        <fullName evidence="1">Peptidase C39 domain-containing protein</fullName>
    </recommendedName>
</protein>
<dbReference type="AlphaFoldDB" id="A0A0G1PIA8"/>
<proteinExistence type="predicted"/>
<evidence type="ECO:0000313" key="3">
    <source>
        <dbReference type="Proteomes" id="UP000034794"/>
    </source>
</evidence>
<dbReference type="Proteomes" id="UP000034794">
    <property type="component" value="Unassembled WGS sequence"/>
</dbReference>
<dbReference type="EMBL" id="LCMI01000011">
    <property type="protein sequence ID" value="KKU32442.1"/>
    <property type="molecule type" value="Genomic_DNA"/>
</dbReference>
<dbReference type="GO" id="GO:0005524">
    <property type="term" value="F:ATP binding"/>
    <property type="evidence" value="ECO:0007669"/>
    <property type="project" value="InterPro"/>
</dbReference>
<accession>A0A0G1PIA8</accession>
<dbReference type="GO" id="GO:0008233">
    <property type="term" value="F:peptidase activity"/>
    <property type="evidence" value="ECO:0007669"/>
    <property type="project" value="InterPro"/>
</dbReference>
<sequence>MGIKKDKILLVPVRPVIQVNKYECGVACVQTILGTRGLRSNRLNLKKRLHTKPSYGTLVGDIKKLLLAHGLRTKERYEAKLSDIETEIGKGRLCLVAYQAWGEKKYYRKLQSGHYSVVFGFEEDYLWLADPFVKGERVRYRRGVRKIKKEVFEGRWMDADGLDHWMLAV</sequence>
<evidence type="ECO:0000313" key="2">
    <source>
        <dbReference type="EMBL" id="KKU32442.1"/>
    </source>
</evidence>
<gene>
    <name evidence="2" type="ORF">UX47_C0011G0003</name>
</gene>
<feature type="domain" description="Peptidase C39" evidence="1">
    <location>
        <begin position="16"/>
        <end position="156"/>
    </location>
</feature>
<dbReference type="InterPro" id="IPR005074">
    <property type="entry name" value="Peptidase_C39"/>
</dbReference>
<dbReference type="GO" id="GO:0006508">
    <property type="term" value="P:proteolysis"/>
    <property type="evidence" value="ECO:0007669"/>
    <property type="project" value="InterPro"/>
</dbReference>
<evidence type="ECO:0000259" key="1">
    <source>
        <dbReference type="Pfam" id="PF03412"/>
    </source>
</evidence>
<organism evidence="2 3">
    <name type="scientific">Candidatus Collierbacteria bacterium GW2011_GWA2_46_26</name>
    <dbReference type="NCBI Taxonomy" id="1618381"/>
    <lineage>
        <taxon>Bacteria</taxon>
        <taxon>Candidatus Collieribacteriota</taxon>
    </lineage>
</organism>
<dbReference type="Pfam" id="PF03412">
    <property type="entry name" value="Peptidase_C39"/>
    <property type="match status" value="1"/>
</dbReference>
<dbReference type="Gene3D" id="3.90.70.10">
    <property type="entry name" value="Cysteine proteinases"/>
    <property type="match status" value="1"/>
</dbReference>
<comment type="caution">
    <text evidence="2">The sequence shown here is derived from an EMBL/GenBank/DDBJ whole genome shotgun (WGS) entry which is preliminary data.</text>
</comment>
<name>A0A0G1PIA8_9BACT</name>
<reference evidence="2 3" key="1">
    <citation type="journal article" date="2015" name="Nature">
        <title>rRNA introns, odd ribosomes, and small enigmatic genomes across a large radiation of phyla.</title>
        <authorList>
            <person name="Brown C.T."/>
            <person name="Hug L.A."/>
            <person name="Thomas B.C."/>
            <person name="Sharon I."/>
            <person name="Castelle C.J."/>
            <person name="Singh A."/>
            <person name="Wilkins M.J."/>
            <person name="Williams K.H."/>
            <person name="Banfield J.F."/>
        </authorList>
    </citation>
    <scope>NUCLEOTIDE SEQUENCE [LARGE SCALE GENOMIC DNA]</scope>
</reference>
<dbReference type="GO" id="GO:0016020">
    <property type="term" value="C:membrane"/>
    <property type="evidence" value="ECO:0007669"/>
    <property type="project" value="InterPro"/>
</dbReference>